<gene>
    <name evidence="2" type="ORF">B0I36DRAFT_322024</name>
</gene>
<evidence type="ECO:0000313" key="3">
    <source>
        <dbReference type="Proteomes" id="UP000756346"/>
    </source>
</evidence>
<dbReference type="AlphaFoldDB" id="A0A9P8Y568"/>
<organism evidence="2 3">
    <name type="scientific">Microdochium trichocladiopsis</name>
    <dbReference type="NCBI Taxonomy" id="1682393"/>
    <lineage>
        <taxon>Eukaryota</taxon>
        <taxon>Fungi</taxon>
        <taxon>Dikarya</taxon>
        <taxon>Ascomycota</taxon>
        <taxon>Pezizomycotina</taxon>
        <taxon>Sordariomycetes</taxon>
        <taxon>Xylariomycetidae</taxon>
        <taxon>Xylariales</taxon>
        <taxon>Microdochiaceae</taxon>
        <taxon>Microdochium</taxon>
    </lineage>
</organism>
<dbReference type="Proteomes" id="UP000756346">
    <property type="component" value="Unassembled WGS sequence"/>
</dbReference>
<keyword evidence="3" id="KW-1185">Reference proteome</keyword>
<proteinExistence type="predicted"/>
<feature type="region of interest" description="Disordered" evidence="1">
    <location>
        <begin position="1"/>
        <end position="25"/>
    </location>
</feature>
<dbReference type="RefSeq" id="XP_046012231.1">
    <property type="nucleotide sequence ID" value="XM_046153797.1"/>
</dbReference>
<evidence type="ECO:0000313" key="2">
    <source>
        <dbReference type="EMBL" id="KAH7030551.1"/>
    </source>
</evidence>
<reference evidence="2" key="1">
    <citation type="journal article" date="2021" name="Nat. Commun.">
        <title>Genetic determinants of endophytism in the Arabidopsis root mycobiome.</title>
        <authorList>
            <person name="Mesny F."/>
            <person name="Miyauchi S."/>
            <person name="Thiergart T."/>
            <person name="Pickel B."/>
            <person name="Atanasova L."/>
            <person name="Karlsson M."/>
            <person name="Huettel B."/>
            <person name="Barry K.W."/>
            <person name="Haridas S."/>
            <person name="Chen C."/>
            <person name="Bauer D."/>
            <person name="Andreopoulos W."/>
            <person name="Pangilinan J."/>
            <person name="LaButti K."/>
            <person name="Riley R."/>
            <person name="Lipzen A."/>
            <person name="Clum A."/>
            <person name="Drula E."/>
            <person name="Henrissat B."/>
            <person name="Kohler A."/>
            <person name="Grigoriev I.V."/>
            <person name="Martin F.M."/>
            <person name="Hacquard S."/>
        </authorList>
    </citation>
    <scope>NUCLEOTIDE SEQUENCE</scope>
    <source>
        <strain evidence="2">MPI-CAGE-CH-0230</strain>
    </source>
</reference>
<protein>
    <submittedName>
        <fullName evidence="2">Uncharacterized protein</fullName>
    </submittedName>
</protein>
<evidence type="ECO:0000256" key="1">
    <source>
        <dbReference type="SAM" id="MobiDB-lite"/>
    </source>
</evidence>
<accession>A0A9P8Y568</accession>
<sequence length="59" mass="6311">MQTISPLRSGWRGRPPPPEVEACDGIPGAKSTGKIYYRTPLGYKALGNVVDVVSLLKVA</sequence>
<name>A0A9P8Y568_9PEZI</name>
<dbReference type="GeneID" id="70183343"/>
<comment type="caution">
    <text evidence="2">The sequence shown here is derived from an EMBL/GenBank/DDBJ whole genome shotgun (WGS) entry which is preliminary data.</text>
</comment>
<dbReference type="EMBL" id="JAGTJQ010000005">
    <property type="protein sequence ID" value="KAH7030551.1"/>
    <property type="molecule type" value="Genomic_DNA"/>
</dbReference>